<evidence type="ECO:0000313" key="18">
    <source>
        <dbReference type="EMBL" id="MBT9290303.1"/>
    </source>
</evidence>
<organism evidence="18 19">
    <name type="scientific">Prosthecodimorpha staleyi</name>
    <dbReference type="NCBI Taxonomy" id="2840188"/>
    <lineage>
        <taxon>Bacteria</taxon>
        <taxon>Pseudomonadati</taxon>
        <taxon>Pseudomonadota</taxon>
        <taxon>Alphaproteobacteria</taxon>
        <taxon>Hyphomicrobiales</taxon>
        <taxon>Ancalomicrobiaceae</taxon>
        <taxon>Prosthecodimorpha</taxon>
    </lineage>
</organism>
<evidence type="ECO:0000256" key="14">
    <source>
        <dbReference type="PROSITE-ProRule" id="PRU01360"/>
    </source>
</evidence>
<evidence type="ECO:0000256" key="3">
    <source>
        <dbReference type="ARBA" id="ARBA00022448"/>
    </source>
</evidence>
<keyword evidence="6 14" id="KW-0812">Transmembrane</keyword>
<evidence type="ECO:0000259" key="16">
    <source>
        <dbReference type="Pfam" id="PF00593"/>
    </source>
</evidence>
<evidence type="ECO:0000256" key="4">
    <source>
        <dbReference type="ARBA" id="ARBA00022452"/>
    </source>
</evidence>
<keyword evidence="7" id="KW-0732">Signal</keyword>
<dbReference type="GO" id="GO:0038023">
    <property type="term" value="F:signaling receptor activity"/>
    <property type="evidence" value="ECO:0007669"/>
    <property type="project" value="InterPro"/>
</dbReference>
<dbReference type="GO" id="GO:0015344">
    <property type="term" value="F:siderophore uptake transmembrane transporter activity"/>
    <property type="evidence" value="ECO:0007669"/>
    <property type="project" value="TreeGrafter"/>
</dbReference>
<dbReference type="GO" id="GO:0009279">
    <property type="term" value="C:cell outer membrane"/>
    <property type="evidence" value="ECO:0007669"/>
    <property type="project" value="UniProtKB-SubCell"/>
</dbReference>
<accession>A0A947D4R0</accession>
<evidence type="ECO:0000256" key="8">
    <source>
        <dbReference type="ARBA" id="ARBA00023004"/>
    </source>
</evidence>
<keyword evidence="8" id="KW-0408">Iron</keyword>
<comment type="similarity">
    <text evidence="2 14 15">Belongs to the TonB-dependent receptor family.</text>
</comment>
<keyword evidence="11 14" id="KW-0472">Membrane</keyword>
<dbReference type="PANTHER" id="PTHR32552">
    <property type="entry name" value="FERRICHROME IRON RECEPTOR-RELATED"/>
    <property type="match status" value="1"/>
</dbReference>
<keyword evidence="10 15" id="KW-0798">TonB box</keyword>
<evidence type="ECO:0000256" key="12">
    <source>
        <dbReference type="ARBA" id="ARBA00023170"/>
    </source>
</evidence>
<dbReference type="Pfam" id="PF07715">
    <property type="entry name" value="Plug"/>
    <property type="match status" value="1"/>
</dbReference>
<dbReference type="AlphaFoldDB" id="A0A947D4R0"/>
<evidence type="ECO:0000256" key="1">
    <source>
        <dbReference type="ARBA" id="ARBA00004571"/>
    </source>
</evidence>
<feature type="domain" description="TonB-dependent receptor-like beta-barrel" evidence="16">
    <location>
        <begin position="283"/>
        <end position="674"/>
    </location>
</feature>
<keyword evidence="13 14" id="KW-0998">Cell outer membrane</keyword>
<dbReference type="CDD" id="cd01347">
    <property type="entry name" value="ligand_gated_channel"/>
    <property type="match status" value="1"/>
</dbReference>
<dbReference type="PROSITE" id="PS52016">
    <property type="entry name" value="TONB_DEPENDENT_REC_3"/>
    <property type="match status" value="1"/>
</dbReference>
<keyword evidence="4 14" id="KW-1134">Transmembrane beta strand</keyword>
<dbReference type="InterPro" id="IPR012910">
    <property type="entry name" value="Plug_dom"/>
</dbReference>
<comment type="caution">
    <text evidence="18">The sequence shown here is derived from an EMBL/GenBank/DDBJ whole genome shotgun (WGS) entry which is preliminary data.</text>
</comment>
<dbReference type="SUPFAM" id="SSF56935">
    <property type="entry name" value="Porins"/>
    <property type="match status" value="1"/>
</dbReference>
<dbReference type="Pfam" id="PF00593">
    <property type="entry name" value="TonB_dep_Rec_b-barrel"/>
    <property type="match status" value="1"/>
</dbReference>
<evidence type="ECO:0000256" key="5">
    <source>
        <dbReference type="ARBA" id="ARBA00022496"/>
    </source>
</evidence>
<keyword evidence="19" id="KW-1185">Reference proteome</keyword>
<dbReference type="EMBL" id="JAHHZF010000005">
    <property type="protein sequence ID" value="MBT9290303.1"/>
    <property type="molecule type" value="Genomic_DNA"/>
</dbReference>
<dbReference type="InterPro" id="IPR036942">
    <property type="entry name" value="Beta-barrel_TonB_sf"/>
</dbReference>
<evidence type="ECO:0000256" key="11">
    <source>
        <dbReference type="ARBA" id="ARBA00023136"/>
    </source>
</evidence>
<dbReference type="Gene3D" id="2.40.170.20">
    <property type="entry name" value="TonB-dependent receptor, beta-barrel domain"/>
    <property type="match status" value="1"/>
</dbReference>
<feature type="domain" description="TonB-dependent receptor plug" evidence="17">
    <location>
        <begin position="75"/>
        <end position="178"/>
    </location>
</feature>
<gene>
    <name evidence="18" type="ORF">KL771_12590</name>
</gene>
<dbReference type="PANTHER" id="PTHR32552:SF68">
    <property type="entry name" value="FERRICHROME OUTER MEMBRANE TRANSPORTER_PHAGE RECEPTOR"/>
    <property type="match status" value="1"/>
</dbReference>
<dbReference type="RefSeq" id="WP_261968901.1">
    <property type="nucleotide sequence ID" value="NZ_JAHHZF010000005.1"/>
</dbReference>
<dbReference type="Gene3D" id="2.170.130.10">
    <property type="entry name" value="TonB-dependent receptor, plug domain"/>
    <property type="match status" value="1"/>
</dbReference>
<dbReference type="InterPro" id="IPR037066">
    <property type="entry name" value="Plug_dom_sf"/>
</dbReference>
<protein>
    <submittedName>
        <fullName evidence="18">TonB-dependent siderophore receptor</fullName>
    </submittedName>
</protein>
<evidence type="ECO:0000259" key="17">
    <source>
        <dbReference type="Pfam" id="PF07715"/>
    </source>
</evidence>
<dbReference type="NCBIfam" id="TIGR01783">
    <property type="entry name" value="TonB-siderophor"/>
    <property type="match status" value="1"/>
</dbReference>
<evidence type="ECO:0000256" key="13">
    <source>
        <dbReference type="ARBA" id="ARBA00023237"/>
    </source>
</evidence>
<evidence type="ECO:0000256" key="10">
    <source>
        <dbReference type="ARBA" id="ARBA00023077"/>
    </source>
</evidence>
<evidence type="ECO:0000256" key="9">
    <source>
        <dbReference type="ARBA" id="ARBA00023065"/>
    </source>
</evidence>
<evidence type="ECO:0000256" key="7">
    <source>
        <dbReference type="ARBA" id="ARBA00022729"/>
    </source>
</evidence>
<keyword evidence="12 18" id="KW-0675">Receptor</keyword>
<dbReference type="InterPro" id="IPR039426">
    <property type="entry name" value="TonB-dep_rcpt-like"/>
</dbReference>
<dbReference type="InterPro" id="IPR000531">
    <property type="entry name" value="Beta-barrel_TonB"/>
</dbReference>
<keyword evidence="5" id="KW-0410">Iron transport</keyword>
<reference evidence="18 19" key="1">
    <citation type="submission" date="2021-06" db="EMBL/GenBank/DDBJ databases">
        <authorList>
            <person name="Grouzdev D.S."/>
            <person name="Koziaeva V."/>
        </authorList>
    </citation>
    <scope>NUCLEOTIDE SEQUENCE [LARGE SCALE GENOMIC DNA]</scope>
    <source>
        <strain evidence="18 19">22</strain>
    </source>
</reference>
<evidence type="ECO:0000256" key="15">
    <source>
        <dbReference type="RuleBase" id="RU003357"/>
    </source>
</evidence>
<proteinExistence type="inferred from homology"/>
<evidence type="ECO:0000256" key="6">
    <source>
        <dbReference type="ARBA" id="ARBA00022692"/>
    </source>
</evidence>
<dbReference type="InterPro" id="IPR010105">
    <property type="entry name" value="TonB_sidphr_rcpt"/>
</dbReference>
<evidence type="ECO:0000256" key="2">
    <source>
        <dbReference type="ARBA" id="ARBA00009810"/>
    </source>
</evidence>
<keyword evidence="3 14" id="KW-0813">Transport</keyword>
<sequence length="703" mass="76759">MRRPFLAFTAVAATALTAIPDRSQAQQGPVVQLDDVVVEGQAAGRNGTEGARGVVGNDGYVAKTTRTATKTDSPVIEVPATINTVTQKQLDERRPQNLTEALAYTPGARTGAYGFDPRFDSFTIRGVDITYTGVFRDGLRQFNSPSGLFRLEPYGLDSVSILKGPASSLYGASASVGVIDLVSKRPTEYWLREVGVETGSFNRKQATFDVSGPANDGGTVLWRLTGLARDADTNMPGVPDNRVFLAPAVTFKPSEDTKLTVLGEFMNSRTGGSMFHENIYVPYTLKDGTITYETAGATKKRLYNARYNDFTQTQGRLGYEFEHRFNEIVSVHQNLRWSGLSTDEKFAGTTYAGRVKEEMFATSADTYLKTRLKTGPVEHTILTGFDLGYSTYDSSIGYNFAAVANPDMPDPTRQRQTMVGAYVQDEMKLGGWRLLLGGRHDWLSSTYRVPGTDAEKQTKGATTGRAGLSYVTGFGLTPFVSYGTSFNANPGTVLNGGVAAPTRGEQAEAGLKYALPGTNTLLTASTFWLKQTDGIVYTVVDSVNQQTQLDFRSRGFELEANTSWKNGTSLLASYAYTDTRILKLSPDTNGNEVNSVPKHSFSVWGAYDAPVEPFKGLGIGAGLRYTGASFGDDYNRAVIRNKPVSFVDARLSYDFGALNPQYKGLTGQINAQNLLDRVEQVCSSGYCYYNQGRKITASLRYRW</sequence>
<name>A0A947D4R0_9HYPH</name>
<keyword evidence="9" id="KW-0406">Ion transport</keyword>
<evidence type="ECO:0000313" key="19">
    <source>
        <dbReference type="Proteomes" id="UP000766595"/>
    </source>
</evidence>
<dbReference type="GO" id="GO:0015891">
    <property type="term" value="P:siderophore transport"/>
    <property type="evidence" value="ECO:0007669"/>
    <property type="project" value="InterPro"/>
</dbReference>
<comment type="subcellular location">
    <subcellularLocation>
        <location evidence="1 14">Cell outer membrane</location>
        <topology evidence="1 14">Multi-pass membrane protein</topology>
    </subcellularLocation>
</comment>
<dbReference type="Proteomes" id="UP000766595">
    <property type="component" value="Unassembled WGS sequence"/>
</dbReference>